<accession>A0A699QNA2</accession>
<keyword evidence="1" id="KW-0479">Metal-binding</keyword>
<dbReference type="InterPro" id="IPR001878">
    <property type="entry name" value="Znf_CCHC"/>
</dbReference>
<proteinExistence type="predicted"/>
<feature type="domain" description="CCHC-type" evidence="3">
    <location>
        <begin position="1"/>
        <end position="16"/>
    </location>
</feature>
<evidence type="ECO:0000256" key="2">
    <source>
        <dbReference type="SAM" id="MobiDB-lite"/>
    </source>
</evidence>
<name>A0A699QNA2_TANCI</name>
<dbReference type="InterPro" id="IPR036875">
    <property type="entry name" value="Znf_CCHC_sf"/>
</dbReference>
<feature type="non-terminal residue" evidence="4">
    <location>
        <position position="1"/>
    </location>
</feature>
<feature type="region of interest" description="Disordered" evidence="2">
    <location>
        <begin position="12"/>
        <end position="42"/>
    </location>
</feature>
<protein>
    <submittedName>
        <fullName evidence="4">Alpha/beta hydrolases superfamily protein</fullName>
    </submittedName>
</protein>
<dbReference type="GO" id="GO:0016787">
    <property type="term" value="F:hydrolase activity"/>
    <property type="evidence" value="ECO:0007669"/>
    <property type="project" value="UniProtKB-KW"/>
</dbReference>
<dbReference type="PROSITE" id="PS50158">
    <property type="entry name" value="ZF_CCHC"/>
    <property type="match status" value="1"/>
</dbReference>
<dbReference type="GO" id="GO:0003676">
    <property type="term" value="F:nucleic acid binding"/>
    <property type="evidence" value="ECO:0007669"/>
    <property type="project" value="InterPro"/>
</dbReference>
<organism evidence="4">
    <name type="scientific">Tanacetum cinerariifolium</name>
    <name type="common">Dalmatian daisy</name>
    <name type="synonym">Chrysanthemum cinerariifolium</name>
    <dbReference type="NCBI Taxonomy" id="118510"/>
    <lineage>
        <taxon>Eukaryota</taxon>
        <taxon>Viridiplantae</taxon>
        <taxon>Streptophyta</taxon>
        <taxon>Embryophyta</taxon>
        <taxon>Tracheophyta</taxon>
        <taxon>Spermatophyta</taxon>
        <taxon>Magnoliopsida</taxon>
        <taxon>eudicotyledons</taxon>
        <taxon>Gunneridae</taxon>
        <taxon>Pentapetalae</taxon>
        <taxon>asterids</taxon>
        <taxon>campanulids</taxon>
        <taxon>Asterales</taxon>
        <taxon>Asteraceae</taxon>
        <taxon>Asteroideae</taxon>
        <taxon>Anthemideae</taxon>
        <taxon>Anthemidinae</taxon>
        <taxon>Tanacetum</taxon>
    </lineage>
</organism>
<comment type="caution">
    <text evidence="4">The sequence shown here is derived from an EMBL/GenBank/DDBJ whole genome shotgun (WGS) entry which is preliminary data.</text>
</comment>
<reference evidence="4" key="1">
    <citation type="journal article" date="2019" name="Sci. Rep.">
        <title>Draft genome of Tanacetum cinerariifolium, the natural source of mosquito coil.</title>
        <authorList>
            <person name="Yamashiro T."/>
            <person name="Shiraishi A."/>
            <person name="Satake H."/>
            <person name="Nakayama K."/>
        </authorList>
    </citation>
    <scope>NUCLEOTIDE SEQUENCE</scope>
</reference>
<evidence type="ECO:0000256" key="1">
    <source>
        <dbReference type="PROSITE-ProRule" id="PRU00047"/>
    </source>
</evidence>
<gene>
    <name evidence="4" type="ORF">Tci_844846</name>
</gene>
<dbReference type="SUPFAM" id="SSF57756">
    <property type="entry name" value="Retrovirus zinc finger-like domains"/>
    <property type="match status" value="1"/>
</dbReference>
<keyword evidence="1" id="KW-0863">Zinc-finger</keyword>
<evidence type="ECO:0000259" key="3">
    <source>
        <dbReference type="PROSITE" id="PS50158"/>
    </source>
</evidence>
<sequence length="120" mass="13278">CYRCGDPSHFIGECPKPPRNKEQKAFVEGSWSDSENDDEEKTNEETCLIAQSSNEVTLDSSYFSDNASSLETQVKFVKFDQSANSLNEILIAQRSPSSKGGLGFDKNEALTSGTKQVRFV</sequence>
<evidence type="ECO:0000313" key="4">
    <source>
        <dbReference type="EMBL" id="GFC72876.1"/>
    </source>
</evidence>
<dbReference type="GO" id="GO:0008270">
    <property type="term" value="F:zinc ion binding"/>
    <property type="evidence" value="ECO:0007669"/>
    <property type="project" value="UniProtKB-KW"/>
</dbReference>
<keyword evidence="4" id="KW-0378">Hydrolase</keyword>
<dbReference type="EMBL" id="BKCJ011039863">
    <property type="protein sequence ID" value="GFC72876.1"/>
    <property type="molecule type" value="Genomic_DNA"/>
</dbReference>
<keyword evidence="1" id="KW-0862">Zinc</keyword>
<dbReference type="AlphaFoldDB" id="A0A699QNA2"/>